<accession>A0AAD4MW51</accession>
<name>A0AAD4MW51_9BILA</name>
<evidence type="ECO:0000313" key="2">
    <source>
        <dbReference type="Proteomes" id="UP001201812"/>
    </source>
</evidence>
<gene>
    <name evidence="1" type="ORF">DdX_14822</name>
</gene>
<protein>
    <submittedName>
        <fullName evidence="1">Uncharacterized protein</fullName>
    </submittedName>
</protein>
<keyword evidence="2" id="KW-1185">Reference proteome</keyword>
<dbReference type="Proteomes" id="UP001201812">
    <property type="component" value="Unassembled WGS sequence"/>
</dbReference>
<comment type="caution">
    <text evidence="1">The sequence shown here is derived from an EMBL/GenBank/DDBJ whole genome shotgun (WGS) entry which is preliminary data.</text>
</comment>
<organism evidence="1 2">
    <name type="scientific">Ditylenchus destructor</name>
    <dbReference type="NCBI Taxonomy" id="166010"/>
    <lineage>
        <taxon>Eukaryota</taxon>
        <taxon>Metazoa</taxon>
        <taxon>Ecdysozoa</taxon>
        <taxon>Nematoda</taxon>
        <taxon>Chromadorea</taxon>
        <taxon>Rhabditida</taxon>
        <taxon>Tylenchina</taxon>
        <taxon>Tylenchomorpha</taxon>
        <taxon>Sphaerularioidea</taxon>
        <taxon>Anguinidae</taxon>
        <taxon>Anguininae</taxon>
        <taxon>Ditylenchus</taxon>
    </lineage>
</organism>
<proteinExistence type="predicted"/>
<dbReference type="EMBL" id="JAKKPZ010000080">
    <property type="protein sequence ID" value="KAI1703585.1"/>
    <property type="molecule type" value="Genomic_DNA"/>
</dbReference>
<dbReference type="AlphaFoldDB" id="A0AAD4MW51"/>
<evidence type="ECO:0000313" key="1">
    <source>
        <dbReference type="EMBL" id="KAI1703585.1"/>
    </source>
</evidence>
<sequence length="244" mass="24093">MGEERKLWPGQPYGIIPAYGGMSGYPQTGGYGMGGYSTPLHPSMGYGMPQSYGYGMPYVQMGYSPPISYGVSPYGMGYSSVGMSNPYGMGGMGSPYGMTGMPSMYGGMSMPGFSTLGDMGAELSNLGGLGGVSGGGGLGSAGLLGGIVGDLGMISSLLAISNLGKSIDMSADCSSFVTFCSQQSIRKVCGKTCAASGIGTSGMGIVRVSSLGGASSGLGGLGGTLDSGLASLGSLNSLSSLSKK</sequence>
<reference evidence="1" key="1">
    <citation type="submission" date="2022-01" db="EMBL/GenBank/DDBJ databases">
        <title>Genome Sequence Resource for Two Populations of Ditylenchus destructor, the Migratory Endoparasitic Phytonematode.</title>
        <authorList>
            <person name="Zhang H."/>
            <person name="Lin R."/>
            <person name="Xie B."/>
        </authorList>
    </citation>
    <scope>NUCLEOTIDE SEQUENCE</scope>
    <source>
        <strain evidence="1">BazhouSP</strain>
    </source>
</reference>